<dbReference type="GO" id="GO:0015074">
    <property type="term" value="P:DNA integration"/>
    <property type="evidence" value="ECO:0007669"/>
    <property type="project" value="InterPro"/>
</dbReference>
<feature type="domain" description="Reverse transcriptase" evidence="5">
    <location>
        <begin position="474"/>
        <end position="651"/>
    </location>
</feature>
<dbReference type="Gene3D" id="4.10.60.10">
    <property type="entry name" value="Zinc finger, CCHC-type"/>
    <property type="match status" value="1"/>
</dbReference>
<evidence type="ECO:0000256" key="3">
    <source>
        <dbReference type="ARBA" id="ARBA00039658"/>
    </source>
</evidence>
<dbReference type="SUPFAM" id="SSF56672">
    <property type="entry name" value="DNA/RNA polymerases"/>
    <property type="match status" value="1"/>
</dbReference>
<dbReference type="InterPro" id="IPR043128">
    <property type="entry name" value="Rev_trsase/Diguanyl_cyclase"/>
</dbReference>
<sequence>MDLKPPESLKLTGNVDENWRTFKQQFQLYVAAMGLETKPDARKVALLLTIAGPQAIEIFNTFVFDSPGDEEKLDVVMGRFDAHCSPKKNETYERYVFRSRTQRGQEPFDSFLTDLRLKAQSCNFGTLKDSMIRDQIVFGVEDNKIRERLLRETELTLAGAIKICQASELSHKHVKTFNEMSAVASAQVSDGAAAVGAVTFQRKRRTQTRTAQQQQEEFTCRRCGSQHKPRQCPAFGKQCSNCQGKNHFAKQCFSKRKEGRKGKTVNLIEEPELGDTFFVGIVNCEKEQENNPHKENDVIKEDKWLAPLMINGTVVTVRLDTGAKANLINMADINAMQNKPEIKRKSSGLKDYNGQPIKCLGTCRLRVTVKGKVHHLFFFVVNEGRESLLGDKACEELGLVKRIYRIIPTTSPVKDSVEAIVQKFSDVFKGFGVLPFTYKIQLKDDAQPVVHAARRVPAPLKEGLKKELDRMIRLGVIKKVNEPTDWVNSMVITKKKNGELRICLDPKDLNESIKREHYQIPTREEIISEMSGAKYFTKLDASQGFWQLKLDESSTKYCTFNTPFGRHCFLRLPFGIKSAPEIFHRAMEQIIENLEGVRVYIDDIIIWGSSAEEHNARLCRVMDRIQRYGLKLNKNKCEFGVEEILFLGDKLSASGVQPDQDKIQAIQNMPRPTDKTGVLRIMGMVNFIGKFIPNLTSRTSCMRELLHKESEFKWTVRHEREWQQLKNTLTTAPVLSFYDHTKKIKLSTDASKDGIGAVLLQAEGEHWKPVAYASRAMTKSECRYAQIEKECLGLAYGLERFHNYVYGLPSFTAETDHRPLVSIIKKNLNEMSPRIQRLMMKMQRYDFDLIYTPGKNLFLADALSRAPAGESVSATEEDIRCHVNMVSTALPVSDSKSRQIAEATAKDVQLQHVMRNMDEGWPVGANPQFYHVRGELSVVDGLLLKRDRMVIPQALRMDMLHRIHEGHLGIEKCKRRARESVFWPGINKDIETFISKCETCQKHRSKQSKEPMVVSELPVAPWHKVGMDLFHLRGKDYLVVIDYYSNFPEMALLTNSSSNCVITHAKSIFARHGIPHIVISDNGPCFNSKEWQQFAEQYDFKHVTSSPHYPQSNGQAEKGVHILKQLLKKAADSNSDPYLALLSYRASPLQSGLSPAELLMKRKLRTTLPNHLSGTSKEKNTAGIAHKLQQQKMRQKSFYDRTTKHLPPLTTNNTVRIEDADGWSTRATVLQEVTPRSYTVKTNDGQILRRNRRSLLKTPQESVGELSVTCDEPQVIHTPVMDNDTDTHTPTPELRRSSREIRKPDRLNL</sequence>
<evidence type="ECO:0000313" key="7">
    <source>
        <dbReference type="Ensembl" id="ENSORLP00015012551.1"/>
    </source>
</evidence>
<dbReference type="FunFam" id="3.10.10.10:FF:000003">
    <property type="entry name" value="Retrovirus-related Pol polyprotein from transposon 297-like Protein"/>
    <property type="match status" value="1"/>
</dbReference>
<dbReference type="InterPro" id="IPR021109">
    <property type="entry name" value="Peptidase_aspartic_dom_sf"/>
</dbReference>
<dbReference type="FunFam" id="3.30.420.10:FF:000063">
    <property type="entry name" value="Retrovirus-related Pol polyprotein from transposon 297-like Protein"/>
    <property type="match status" value="1"/>
</dbReference>
<evidence type="ECO:0000256" key="2">
    <source>
        <dbReference type="ARBA" id="ARBA00012180"/>
    </source>
</evidence>
<dbReference type="SUPFAM" id="SSF53098">
    <property type="entry name" value="Ribonuclease H-like"/>
    <property type="match status" value="1"/>
</dbReference>
<dbReference type="InterPro" id="IPR000477">
    <property type="entry name" value="RT_dom"/>
</dbReference>
<feature type="compositionally biased region" description="Basic and acidic residues" evidence="4">
    <location>
        <begin position="1293"/>
        <end position="1309"/>
    </location>
</feature>
<accession>A0A3P9HXP1</accession>
<evidence type="ECO:0000259" key="6">
    <source>
        <dbReference type="PROSITE" id="PS50994"/>
    </source>
</evidence>
<reference key="1">
    <citation type="journal article" date="2007" name="Nature">
        <title>The medaka draft genome and insights into vertebrate genome evolution.</title>
        <authorList>
            <person name="Kasahara M."/>
            <person name="Naruse K."/>
            <person name="Sasaki S."/>
            <person name="Nakatani Y."/>
            <person name="Qu W."/>
            <person name="Ahsan B."/>
            <person name="Yamada T."/>
            <person name="Nagayasu Y."/>
            <person name="Doi K."/>
            <person name="Kasai Y."/>
            <person name="Jindo T."/>
            <person name="Kobayashi D."/>
            <person name="Shimada A."/>
            <person name="Toyoda A."/>
            <person name="Kuroki Y."/>
            <person name="Fujiyama A."/>
            <person name="Sasaki T."/>
            <person name="Shimizu A."/>
            <person name="Asakawa S."/>
            <person name="Shimizu N."/>
            <person name="Hashimoto S."/>
            <person name="Yang J."/>
            <person name="Lee Y."/>
            <person name="Matsushima K."/>
            <person name="Sugano S."/>
            <person name="Sakaizumi M."/>
            <person name="Narita T."/>
            <person name="Ohishi K."/>
            <person name="Haga S."/>
            <person name="Ohta F."/>
            <person name="Nomoto H."/>
            <person name="Nogata K."/>
            <person name="Morishita T."/>
            <person name="Endo T."/>
            <person name="Shin-I T."/>
            <person name="Takeda H."/>
            <person name="Morishita S."/>
            <person name="Kohara Y."/>
        </authorList>
    </citation>
    <scope>NUCLEOTIDE SEQUENCE [LARGE SCALE GENOMIC DNA]</scope>
    <source>
        <strain>Hd-rR</strain>
    </source>
</reference>
<dbReference type="InterPro" id="IPR043502">
    <property type="entry name" value="DNA/RNA_pol_sf"/>
</dbReference>
<dbReference type="InterPro" id="IPR050951">
    <property type="entry name" value="Retrovirus_Pol_polyprotein"/>
</dbReference>
<dbReference type="FunFam" id="3.30.70.270:FF:000026">
    <property type="entry name" value="Transposon Ty3-G Gag-Pol polyprotein"/>
    <property type="match status" value="1"/>
</dbReference>
<name>A0A3P9HXP1_ORYLA</name>
<dbReference type="CDD" id="cd01647">
    <property type="entry name" value="RT_LTR"/>
    <property type="match status" value="1"/>
</dbReference>
<dbReference type="InterPro" id="IPR012337">
    <property type="entry name" value="RNaseH-like_sf"/>
</dbReference>
<dbReference type="Gene3D" id="2.40.70.10">
    <property type="entry name" value="Acid Proteases"/>
    <property type="match status" value="1"/>
</dbReference>
<dbReference type="PROSITE" id="PS50994">
    <property type="entry name" value="INTEGRASE"/>
    <property type="match status" value="1"/>
</dbReference>
<dbReference type="PROSITE" id="PS50878">
    <property type="entry name" value="RT_POL"/>
    <property type="match status" value="1"/>
</dbReference>
<protein>
    <recommendedName>
        <fullName evidence="3">Gypsy retrotransposon integrase-like protein 1</fullName>
        <ecNumber evidence="2">3.1.26.4</ecNumber>
    </recommendedName>
</protein>
<dbReference type="FunFam" id="3.10.20.370:FF:000001">
    <property type="entry name" value="Retrovirus-related Pol polyprotein from transposon 17.6-like protein"/>
    <property type="match status" value="1"/>
</dbReference>
<dbReference type="GO" id="GO:0004523">
    <property type="term" value="F:RNA-DNA hybrid ribonuclease activity"/>
    <property type="evidence" value="ECO:0007669"/>
    <property type="project" value="UniProtKB-EC"/>
</dbReference>
<evidence type="ECO:0000313" key="8">
    <source>
        <dbReference type="Proteomes" id="UP000265200"/>
    </source>
</evidence>
<feature type="domain" description="Integrase catalytic" evidence="6">
    <location>
        <begin position="1017"/>
        <end position="1185"/>
    </location>
</feature>
<reference evidence="7 8" key="2">
    <citation type="submission" date="2017-04" db="EMBL/GenBank/DDBJ databases">
        <title>CpG methylation of centromeres and impact of large insertions on vertebrate speciation.</title>
        <authorList>
            <person name="Ichikawa K."/>
            <person name="Yoshimura J."/>
            <person name="Morishita S."/>
        </authorList>
    </citation>
    <scope>NUCLEOTIDE SEQUENCE</scope>
    <source>
        <strain evidence="7 8">HSOK</strain>
    </source>
</reference>
<dbReference type="Pfam" id="PF00078">
    <property type="entry name" value="RVT_1"/>
    <property type="match status" value="1"/>
</dbReference>
<dbReference type="Gene3D" id="3.30.70.270">
    <property type="match status" value="2"/>
</dbReference>
<dbReference type="PANTHER" id="PTHR37984:SF8">
    <property type="entry name" value="CCHC-TYPE DOMAIN-CONTAINING PROTEIN"/>
    <property type="match status" value="1"/>
</dbReference>
<dbReference type="InterPro" id="IPR036397">
    <property type="entry name" value="RNaseH_sf"/>
</dbReference>
<dbReference type="Ensembl" id="ENSORLT00015019720.1">
    <property type="protein sequence ID" value="ENSORLP00015012551.1"/>
    <property type="gene ID" value="ENSORLG00015013406.1"/>
</dbReference>
<dbReference type="InterPro" id="IPR001584">
    <property type="entry name" value="Integrase_cat-core"/>
</dbReference>
<proteinExistence type="inferred from homology"/>
<dbReference type="PANTHER" id="PTHR37984">
    <property type="entry name" value="PROTEIN CBG26694"/>
    <property type="match status" value="1"/>
</dbReference>
<evidence type="ECO:0000256" key="1">
    <source>
        <dbReference type="ARBA" id="ARBA00010879"/>
    </source>
</evidence>
<comment type="similarity">
    <text evidence="1">Belongs to the beta type-B retroviral polymerase family. HERV class-II K(HML-2) pol subfamily.</text>
</comment>
<dbReference type="Pfam" id="PF00665">
    <property type="entry name" value="rve"/>
    <property type="match status" value="1"/>
</dbReference>
<dbReference type="Gene3D" id="3.10.10.10">
    <property type="entry name" value="HIV Type 1 Reverse Transcriptase, subunit A, domain 1"/>
    <property type="match status" value="1"/>
</dbReference>
<dbReference type="SUPFAM" id="SSF50630">
    <property type="entry name" value="Acid proteases"/>
    <property type="match status" value="1"/>
</dbReference>
<dbReference type="GO" id="GO:0003676">
    <property type="term" value="F:nucleic acid binding"/>
    <property type="evidence" value="ECO:0007669"/>
    <property type="project" value="InterPro"/>
</dbReference>
<evidence type="ECO:0000256" key="4">
    <source>
        <dbReference type="SAM" id="MobiDB-lite"/>
    </source>
</evidence>
<dbReference type="Pfam" id="PF17921">
    <property type="entry name" value="Integrase_H2C2"/>
    <property type="match status" value="1"/>
</dbReference>
<dbReference type="FunFam" id="1.10.340.70:FF:000003">
    <property type="entry name" value="Protein CBG25708"/>
    <property type="match status" value="1"/>
</dbReference>
<dbReference type="CDD" id="cd09274">
    <property type="entry name" value="RNase_HI_RT_Ty3"/>
    <property type="match status" value="1"/>
</dbReference>
<dbReference type="Gene3D" id="3.30.420.10">
    <property type="entry name" value="Ribonuclease H-like superfamily/Ribonuclease H"/>
    <property type="match status" value="1"/>
</dbReference>
<dbReference type="InterPro" id="IPR041577">
    <property type="entry name" value="RT_RNaseH_2"/>
</dbReference>
<organism evidence="7 8">
    <name type="scientific">Oryzias latipes</name>
    <name type="common">Japanese rice fish</name>
    <name type="synonym">Japanese killifish</name>
    <dbReference type="NCBI Taxonomy" id="8090"/>
    <lineage>
        <taxon>Eukaryota</taxon>
        <taxon>Metazoa</taxon>
        <taxon>Chordata</taxon>
        <taxon>Craniata</taxon>
        <taxon>Vertebrata</taxon>
        <taxon>Euteleostomi</taxon>
        <taxon>Actinopterygii</taxon>
        <taxon>Neopterygii</taxon>
        <taxon>Teleostei</taxon>
        <taxon>Neoteleostei</taxon>
        <taxon>Acanthomorphata</taxon>
        <taxon>Ovalentaria</taxon>
        <taxon>Atherinomorphae</taxon>
        <taxon>Beloniformes</taxon>
        <taxon>Adrianichthyidae</taxon>
        <taxon>Oryziinae</taxon>
        <taxon>Oryzias</taxon>
    </lineage>
</organism>
<dbReference type="Gene3D" id="1.10.340.70">
    <property type="match status" value="1"/>
</dbReference>
<dbReference type="EC" id="3.1.26.4" evidence="2"/>
<dbReference type="InterPro" id="IPR041588">
    <property type="entry name" value="Integrase_H2C2"/>
</dbReference>
<dbReference type="Pfam" id="PF17919">
    <property type="entry name" value="RT_RNaseH_2"/>
    <property type="match status" value="1"/>
</dbReference>
<evidence type="ECO:0000259" key="5">
    <source>
        <dbReference type="PROSITE" id="PS50878"/>
    </source>
</evidence>
<reference evidence="7" key="4">
    <citation type="submission" date="2025-09" db="UniProtKB">
        <authorList>
            <consortium name="Ensembl"/>
        </authorList>
    </citation>
    <scope>IDENTIFICATION</scope>
    <source>
        <strain evidence="7">HSOK</strain>
    </source>
</reference>
<dbReference type="Proteomes" id="UP000265200">
    <property type="component" value="Chromosome 4"/>
</dbReference>
<reference evidence="7" key="3">
    <citation type="submission" date="2025-08" db="UniProtKB">
        <authorList>
            <consortium name="Ensembl"/>
        </authorList>
    </citation>
    <scope>IDENTIFICATION</scope>
    <source>
        <strain evidence="7">HSOK</strain>
    </source>
</reference>
<feature type="region of interest" description="Disordered" evidence="4">
    <location>
        <begin position="1276"/>
        <end position="1309"/>
    </location>
</feature>